<dbReference type="OrthoDB" id="9879477at2759"/>
<gene>
    <name evidence="3" type="ORF">AB205_0192320</name>
</gene>
<dbReference type="InterPro" id="IPR039671">
    <property type="entry name" value="THEMIS"/>
</dbReference>
<evidence type="ECO:0000313" key="4">
    <source>
        <dbReference type="Proteomes" id="UP000228934"/>
    </source>
</evidence>
<comment type="similarity">
    <text evidence="1">Belongs to the themis family.</text>
</comment>
<dbReference type="PANTHER" id="PTHR15215">
    <property type="entry name" value="CABIT DOMAIN-CONTAINING PROTEIN"/>
    <property type="match status" value="1"/>
</dbReference>
<feature type="domain" description="CABIT" evidence="2">
    <location>
        <begin position="144"/>
        <end position="224"/>
    </location>
</feature>
<dbReference type="Pfam" id="PF12736">
    <property type="entry name" value="CABIT"/>
    <property type="match status" value="2"/>
</dbReference>
<organism evidence="3 4">
    <name type="scientific">Aquarana catesbeiana</name>
    <name type="common">American bullfrog</name>
    <name type="synonym">Rana catesbeiana</name>
    <dbReference type="NCBI Taxonomy" id="8400"/>
    <lineage>
        <taxon>Eukaryota</taxon>
        <taxon>Metazoa</taxon>
        <taxon>Chordata</taxon>
        <taxon>Craniata</taxon>
        <taxon>Vertebrata</taxon>
        <taxon>Euteleostomi</taxon>
        <taxon>Amphibia</taxon>
        <taxon>Batrachia</taxon>
        <taxon>Anura</taxon>
        <taxon>Neobatrachia</taxon>
        <taxon>Ranoidea</taxon>
        <taxon>Ranidae</taxon>
        <taxon>Aquarana</taxon>
    </lineage>
</organism>
<dbReference type="Proteomes" id="UP000228934">
    <property type="component" value="Unassembled WGS sequence"/>
</dbReference>
<feature type="non-terminal residue" evidence="3">
    <location>
        <position position="229"/>
    </location>
</feature>
<name>A0A2G9P1P1_AQUCT</name>
<dbReference type="PANTHER" id="PTHR15215:SF1">
    <property type="entry name" value="PROTEIN THEMIS"/>
    <property type="match status" value="1"/>
</dbReference>
<protein>
    <recommendedName>
        <fullName evidence="2">CABIT domain-containing protein</fullName>
    </recommendedName>
</protein>
<reference evidence="4" key="1">
    <citation type="journal article" date="2017" name="Nat. Commun.">
        <title>The North American bullfrog draft genome provides insight into hormonal regulation of long noncoding RNA.</title>
        <authorList>
            <person name="Hammond S.A."/>
            <person name="Warren R.L."/>
            <person name="Vandervalk B.P."/>
            <person name="Kucuk E."/>
            <person name="Khan H."/>
            <person name="Gibb E.A."/>
            <person name="Pandoh P."/>
            <person name="Kirk H."/>
            <person name="Zhao Y."/>
            <person name="Jones M."/>
            <person name="Mungall A.J."/>
            <person name="Coope R."/>
            <person name="Pleasance S."/>
            <person name="Moore R.A."/>
            <person name="Holt R.A."/>
            <person name="Round J.M."/>
            <person name="Ohora S."/>
            <person name="Walle B.V."/>
            <person name="Veldhoen N."/>
            <person name="Helbing C.C."/>
            <person name="Birol I."/>
        </authorList>
    </citation>
    <scope>NUCLEOTIDE SEQUENCE [LARGE SCALE GENOMIC DNA]</scope>
</reference>
<dbReference type="GO" id="GO:0005634">
    <property type="term" value="C:nucleus"/>
    <property type="evidence" value="ECO:0007669"/>
    <property type="project" value="TreeGrafter"/>
</dbReference>
<keyword evidence="4" id="KW-1185">Reference proteome</keyword>
<feature type="domain" description="CABIT" evidence="2">
    <location>
        <begin position="2"/>
        <end position="121"/>
    </location>
</feature>
<sequence>MFHSVDKVNGVMSAKCKVLLEGTLYSFSLPFSCTGEFFECQDERIYTLKEILDWKIQNNRARTVILQDIMEIGNSKQIYHAFINRMMLLSPVYEIQAQMQFGGAINLLSDLDVEVLDITEHFNIKLFTEMLATQDVFDKTTNEFPFIAEIVEGPIKHCKSYSFLQGGKKIIVHGKYQADRVIASELRSDTQSRHFLIPANYKGKFKRRPRFFQTVYDLTIVKRETSELQ</sequence>
<accession>A0A2G9P1P1</accession>
<evidence type="ECO:0000259" key="2">
    <source>
        <dbReference type="Pfam" id="PF12736"/>
    </source>
</evidence>
<proteinExistence type="inferred from homology"/>
<dbReference type="GO" id="GO:0005737">
    <property type="term" value="C:cytoplasm"/>
    <property type="evidence" value="ECO:0007669"/>
    <property type="project" value="TreeGrafter"/>
</dbReference>
<dbReference type="EMBL" id="KV923640">
    <property type="protein sequence ID" value="PIN97256.1"/>
    <property type="molecule type" value="Genomic_DNA"/>
</dbReference>
<evidence type="ECO:0000256" key="1">
    <source>
        <dbReference type="ARBA" id="ARBA00006414"/>
    </source>
</evidence>
<dbReference type="GO" id="GO:0050852">
    <property type="term" value="P:T cell receptor signaling pathway"/>
    <property type="evidence" value="ECO:0007669"/>
    <property type="project" value="TreeGrafter"/>
</dbReference>
<dbReference type="AlphaFoldDB" id="A0A2G9P1P1"/>
<evidence type="ECO:0000313" key="3">
    <source>
        <dbReference type="EMBL" id="PIN97256.1"/>
    </source>
</evidence>
<dbReference type="InterPro" id="IPR025946">
    <property type="entry name" value="CABIT_dom"/>
</dbReference>